<proteinExistence type="predicted"/>
<evidence type="ECO:0000313" key="2">
    <source>
        <dbReference type="EMBL" id="KDO23283.1"/>
    </source>
</evidence>
<dbReference type="RefSeq" id="XP_012205937.1">
    <property type="nucleotide sequence ID" value="XM_012350547.1"/>
</dbReference>
<dbReference type="VEuPathDB" id="FungiDB:SPRG_11597"/>
<keyword evidence="3" id="KW-1185">Reference proteome</keyword>
<dbReference type="GeneID" id="24133623"/>
<protein>
    <submittedName>
        <fullName evidence="2">Uncharacterized protein</fullName>
    </submittedName>
</protein>
<dbReference type="KEGG" id="spar:SPRG_11597"/>
<dbReference type="Proteomes" id="UP000030745">
    <property type="component" value="Unassembled WGS sequence"/>
</dbReference>
<gene>
    <name evidence="2" type="ORF">SPRG_11597</name>
</gene>
<sequence length="119" mass="13484">MDRASVVASSSATTALICLCFTVAAWNAEHQVYQTVEELCNAFSNLMCCLEGIQPFVYSVPYLMDAYMRLFLLWAKVFVRMLMVIELSGSDNDDELENHAMLLFLGKTLLYETFDSLDD</sequence>
<keyword evidence="1" id="KW-0732">Signal</keyword>
<evidence type="ECO:0000313" key="3">
    <source>
        <dbReference type="Proteomes" id="UP000030745"/>
    </source>
</evidence>
<organism evidence="2 3">
    <name type="scientific">Saprolegnia parasitica (strain CBS 223.65)</name>
    <dbReference type="NCBI Taxonomy" id="695850"/>
    <lineage>
        <taxon>Eukaryota</taxon>
        <taxon>Sar</taxon>
        <taxon>Stramenopiles</taxon>
        <taxon>Oomycota</taxon>
        <taxon>Saprolegniomycetes</taxon>
        <taxon>Saprolegniales</taxon>
        <taxon>Saprolegniaceae</taxon>
        <taxon>Saprolegnia</taxon>
    </lineage>
</organism>
<accession>A0A067BYF1</accession>
<feature type="chain" id="PRO_5001633901" evidence="1">
    <location>
        <begin position="29"/>
        <end position="119"/>
    </location>
</feature>
<evidence type="ECO:0000256" key="1">
    <source>
        <dbReference type="SAM" id="SignalP"/>
    </source>
</evidence>
<dbReference type="AlphaFoldDB" id="A0A067BYF1"/>
<feature type="signal peptide" evidence="1">
    <location>
        <begin position="1"/>
        <end position="28"/>
    </location>
</feature>
<reference evidence="2 3" key="1">
    <citation type="journal article" date="2013" name="PLoS Genet.">
        <title>Distinctive expansion of potential virulence genes in the genome of the oomycete fish pathogen Saprolegnia parasitica.</title>
        <authorList>
            <person name="Jiang R.H."/>
            <person name="de Bruijn I."/>
            <person name="Haas B.J."/>
            <person name="Belmonte R."/>
            <person name="Lobach L."/>
            <person name="Christie J."/>
            <person name="van den Ackerveken G."/>
            <person name="Bottin A."/>
            <person name="Bulone V."/>
            <person name="Diaz-Moreno S.M."/>
            <person name="Dumas B."/>
            <person name="Fan L."/>
            <person name="Gaulin E."/>
            <person name="Govers F."/>
            <person name="Grenville-Briggs L.J."/>
            <person name="Horner N.R."/>
            <person name="Levin J.Z."/>
            <person name="Mammella M."/>
            <person name="Meijer H.J."/>
            <person name="Morris P."/>
            <person name="Nusbaum C."/>
            <person name="Oome S."/>
            <person name="Phillips A.J."/>
            <person name="van Rooyen D."/>
            <person name="Rzeszutek E."/>
            <person name="Saraiva M."/>
            <person name="Secombes C.J."/>
            <person name="Seidl M.F."/>
            <person name="Snel B."/>
            <person name="Stassen J.H."/>
            <person name="Sykes S."/>
            <person name="Tripathy S."/>
            <person name="van den Berg H."/>
            <person name="Vega-Arreguin J.C."/>
            <person name="Wawra S."/>
            <person name="Young S.K."/>
            <person name="Zeng Q."/>
            <person name="Dieguez-Uribeondo J."/>
            <person name="Russ C."/>
            <person name="Tyler B.M."/>
            <person name="van West P."/>
        </authorList>
    </citation>
    <scope>NUCLEOTIDE SEQUENCE [LARGE SCALE GENOMIC DNA]</scope>
    <source>
        <strain evidence="2 3">CBS 223.65</strain>
    </source>
</reference>
<name>A0A067BYF1_SAPPC</name>
<dbReference type="EMBL" id="KK583255">
    <property type="protein sequence ID" value="KDO23283.1"/>
    <property type="molecule type" value="Genomic_DNA"/>
</dbReference>